<keyword evidence="3" id="KW-1185">Reference proteome</keyword>
<dbReference type="AlphaFoldDB" id="A0A345DRU9"/>
<name>A0A345DRU9_9MOLU</name>
<dbReference type="Proteomes" id="UP000253689">
    <property type="component" value="Chromosome"/>
</dbReference>
<evidence type="ECO:0000256" key="1">
    <source>
        <dbReference type="SAM" id="Phobius"/>
    </source>
</evidence>
<feature type="transmembrane region" description="Helical" evidence="1">
    <location>
        <begin position="40"/>
        <end position="60"/>
    </location>
</feature>
<keyword evidence="1" id="KW-0472">Membrane</keyword>
<evidence type="ECO:0000313" key="2">
    <source>
        <dbReference type="EMBL" id="AXF96940.1"/>
    </source>
</evidence>
<protein>
    <submittedName>
        <fullName evidence="2">Uncharacterized protein</fullName>
    </submittedName>
</protein>
<gene>
    <name evidence="2" type="ORF">SDAV_002003</name>
</gene>
<sequence>MQPEQKFVLYLRKLLTKINYVYSEYYFDNILFHYYFLKCWIPQMMFFIIQQVILVSIIVMKKLVIQKQ</sequence>
<organism evidence="2 3">
    <name type="scientific">Spiroplasma phoeniceum P40</name>
    <dbReference type="NCBI Taxonomy" id="1276259"/>
    <lineage>
        <taxon>Bacteria</taxon>
        <taxon>Bacillati</taxon>
        <taxon>Mycoplasmatota</taxon>
        <taxon>Mollicutes</taxon>
        <taxon>Entomoplasmatales</taxon>
        <taxon>Spiroplasmataceae</taxon>
        <taxon>Spiroplasma</taxon>
    </lineage>
</organism>
<dbReference type="KEGG" id="sphh:SDAV_002003"/>
<keyword evidence="1" id="KW-0812">Transmembrane</keyword>
<evidence type="ECO:0000313" key="3">
    <source>
        <dbReference type="Proteomes" id="UP000253689"/>
    </source>
</evidence>
<proteinExistence type="predicted"/>
<keyword evidence="1" id="KW-1133">Transmembrane helix</keyword>
<reference evidence="3" key="1">
    <citation type="submission" date="2018-07" db="EMBL/GenBank/DDBJ databases">
        <title>Complete Genome Sequence of Spiroplasma phoeniceum.</title>
        <authorList>
            <person name="Davis R.E."/>
            <person name="Shao J.Y."/>
            <person name="Zhao Y."/>
            <person name="Silver A."/>
            <person name="Stump z."/>
            <person name="Gasparich G."/>
        </authorList>
    </citation>
    <scope>NUCLEOTIDE SEQUENCE [LARGE SCALE GENOMIC DNA]</scope>
    <source>
        <strain evidence="3">P40</strain>
    </source>
</reference>
<accession>A0A345DRU9</accession>
<dbReference type="EMBL" id="CP031088">
    <property type="protein sequence ID" value="AXF96940.1"/>
    <property type="molecule type" value="Genomic_DNA"/>
</dbReference>